<dbReference type="STRING" id="545696.HOLDEFILI_02103"/>
<organism evidence="1 2">
    <name type="scientific">Holdemania filiformis DSM 12042</name>
    <dbReference type="NCBI Taxonomy" id="545696"/>
    <lineage>
        <taxon>Bacteria</taxon>
        <taxon>Bacillati</taxon>
        <taxon>Bacillota</taxon>
        <taxon>Erysipelotrichia</taxon>
        <taxon>Erysipelotrichales</taxon>
        <taxon>Erysipelotrichaceae</taxon>
        <taxon>Holdemania</taxon>
    </lineage>
</organism>
<comment type="caution">
    <text evidence="1">The sequence shown here is derived from an EMBL/GenBank/DDBJ whole genome shotgun (WGS) entry which is preliminary data.</text>
</comment>
<proteinExistence type="predicted"/>
<reference evidence="1 2" key="2">
    <citation type="submission" date="2009-02" db="EMBL/GenBank/DDBJ databases">
        <title>Draft genome sequence of Holdemania filiformis DSM 12042.</title>
        <authorList>
            <person name="Sudarsanam P."/>
            <person name="Ley R."/>
            <person name="Guruge J."/>
            <person name="Turnbaugh P.J."/>
            <person name="Mahowald M."/>
            <person name="Liep D."/>
            <person name="Gordon J."/>
        </authorList>
    </citation>
    <scope>NUCLEOTIDE SEQUENCE [LARGE SCALE GENOMIC DNA]</scope>
    <source>
        <strain evidence="1 2">DSM 12042</strain>
    </source>
</reference>
<dbReference type="HOGENOM" id="CLU_2973274_0_0_9"/>
<evidence type="ECO:0000313" key="2">
    <source>
        <dbReference type="Proteomes" id="UP000005950"/>
    </source>
</evidence>
<dbReference type="Proteomes" id="UP000005950">
    <property type="component" value="Unassembled WGS sequence"/>
</dbReference>
<dbReference type="AlphaFoldDB" id="B9Y8F6"/>
<gene>
    <name evidence="1" type="ORF">HOLDEFILI_02103</name>
</gene>
<evidence type="ECO:0000313" key="1">
    <source>
        <dbReference type="EMBL" id="EEF67738.1"/>
    </source>
</evidence>
<dbReference type="EMBL" id="ACCF01000122">
    <property type="protein sequence ID" value="EEF67738.1"/>
    <property type="molecule type" value="Genomic_DNA"/>
</dbReference>
<name>B9Y8F6_9FIRM</name>
<sequence length="58" mass="6694">MDCYQSAAEFLNLHGKREGSLFPFLKKYAIIKTHSIQQAIPSRLPPPMSEPEPGRYRF</sequence>
<accession>B9Y8F6</accession>
<protein>
    <submittedName>
        <fullName evidence="1">Uncharacterized protein</fullName>
    </submittedName>
</protein>
<reference evidence="1 2" key="1">
    <citation type="submission" date="2008-12" db="EMBL/GenBank/DDBJ databases">
        <authorList>
            <person name="Fulton L."/>
            <person name="Clifton S."/>
            <person name="Fulton B."/>
            <person name="Xu J."/>
            <person name="Minx P."/>
            <person name="Pepin K.H."/>
            <person name="Johnson M."/>
            <person name="Bhonagiri V."/>
            <person name="Nash W.E."/>
            <person name="Mardis E.R."/>
            <person name="Wilson R.K."/>
        </authorList>
    </citation>
    <scope>NUCLEOTIDE SEQUENCE [LARGE SCALE GENOMIC DNA]</scope>
    <source>
        <strain evidence="1 2">DSM 12042</strain>
    </source>
</reference>